<sequence length="158" mass="17892">MAIAEANLRMDDLRVSDVTAPTTTKEEEVSVPTTTTEEDVVVPTRIEEQGRKFCCATCYKSDGRVIHVALEGTVTLEPNAIVSKGLKRRKGQLYYTNRFHSPGINSRRVEAGKLDHPAGPIRIFNVICNFCDQVVGWHYTARRVGYLNHVYWYDTLMD</sequence>
<feature type="region of interest" description="Disordered" evidence="1">
    <location>
        <begin position="15"/>
        <end position="37"/>
    </location>
</feature>
<organism evidence="2 3">
    <name type="scientific">Papaver nudicaule</name>
    <name type="common">Iceland poppy</name>
    <dbReference type="NCBI Taxonomy" id="74823"/>
    <lineage>
        <taxon>Eukaryota</taxon>
        <taxon>Viridiplantae</taxon>
        <taxon>Streptophyta</taxon>
        <taxon>Embryophyta</taxon>
        <taxon>Tracheophyta</taxon>
        <taxon>Spermatophyta</taxon>
        <taxon>Magnoliopsida</taxon>
        <taxon>Ranunculales</taxon>
        <taxon>Papaveraceae</taxon>
        <taxon>Papaveroideae</taxon>
        <taxon>Papaver</taxon>
    </lineage>
</organism>
<name>A0AA41S3U3_PAPNU</name>
<dbReference type="AlphaFoldDB" id="A0AA41S3U3"/>
<protein>
    <recommendedName>
        <fullName evidence="4">Yippee domain-containing protein</fullName>
    </recommendedName>
</protein>
<keyword evidence="3" id="KW-1185">Reference proteome</keyword>
<dbReference type="Proteomes" id="UP001177140">
    <property type="component" value="Unassembled WGS sequence"/>
</dbReference>
<feature type="non-terminal residue" evidence="2">
    <location>
        <position position="1"/>
    </location>
</feature>
<evidence type="ECO:0008006" key="4">
    <source>
        <dbReference type="Google" id="ProtNLM"/>
    </source>
</evidence>
<proteinExistence type="predicted"/>
<accession>A0AA41S3U3</accession>
<gene>
    <name evidence="2" type="ORF">MKW94_024555</name>
</gene>
<comment type="caution">
    <text evidence="2">The sequence shown here is derived from an EMBL/GenBank/DDBJ whole genome shotgun (WGS) entry which is preliminary data.</text>
</comment>
<reference evidence="2" key="1">
    <citation type="submission" date="2022-03" db="EMBL/GenBank/DDBJ databases">
        <title>A functionally conserved STORR gene fusion in Papaver species that diverged 16.8 million years ago.</title>
        <authorList>
            <person name="Catania T."/>
        </authorList>
    </citation>
    <scope>NUCLEOTIDE SEQUENCE</scope>
    <source>
        <strain evidence="2">S-191538</strain>
    </source>
</reference>
<evidence type="ECO:0000256" key="1">
    <source>
        <dbReference type="SAM" id="MobiDB-lite"/>
    </source>
</evidence>
<evidence type="ECO:0000313" key="2">
    <source>
        <dbReference type="EMBL" id="MCL7029431.1"/>
    </source>
</evidence>
<dbReference type="EMBL" id="JAJJMA010090193">
    <property type="protein sequence ID" value="MCL7029431.1"/>
    <property type="molecule type" value="Genomic_DNA"/>
</dbReference>
<evidence type="ECO:0000313" key="3">
    <source>
        <dbReference type="Proteomes" id="UP001177140"/>
    </source>
</evidence>